<dbReference type="PANTHER" id="PTHR30619:SF1">
    <property type="entry name" value="RECOMBINATION PROTEIN 2"/>
    <property type="match status" value="1"/>
</dbReference>
<accession>A0A5C8V908</accession>
<evidence type="ECO:0000313" key="9">
    <source>
        <dbReference type="EMBL" id="TXN38191.1"/>
    </source>
</evidence>
<dbReference type="Pfam" id="PF13567">
    <property type="entry name" value="DUF4131"/>
    <property type="match status" value="1"/>
</dbReference>
<evidence type="ECO:0000259" key="8">
    <source>
        <dbReference type="Pfam" id="PF13567"/>
    </source>
</evidence>
<dbReference type="PANTHER" id="PTHR30619">
    <property type="entry name" value="DNA INTERNALIZATION/COMPETENCE PROTEIN COMEC/REC2"/>
    <property type="match status" value="1"/>
</dbReference>
<evidence type="ECO:0000256" key="6">
    <source>
        <dbReference type="SAM" id="Phobius"/>
    </source>
</evidence>
<feature type="transmembrane region" description="Helical" evidence="6">
    <location>
        <begin position="54"/>
        <end position="74"/>
    </location>
</feature>
<comment type="subcellular location">
    <subcellularLocation>
        <location evidence="1">Cell membrane</location>
        <topology evidence="1">Multi-pass membrane protein</topology>
    </subcellularLocation>
</comment>
<keyword evidence="5 6" id="KW-0472">Membrane</keyword>
<feature type="transmembrane region" description="Helical" evidence="6">
    <location>
        <begin position="478"/>
        <end position="498"/>
    </location>
</feature>
<dbReference type="Pfam" id="PF03772">
    <property type="entry name" value="Competence"/>
    <property type="match status" value="1"/>
</dbReference>
<feature type="transmembrane region" description="Helical" evidence="6">
    <location>
        <begin position="327"/>
        <end position="343"/>
    </location>
</feature>
<evidence type="ECO:0000256" key="1">
    <source>
        <dbReference type="ARBA" id="ARBA00004651"/>
    </source>
</evidence>
<dbReference type="Proteomes" id="UP000321456">
    <property type="component" value="Unassembled WGS sequence"/>
</dbReference>
<dbReference type="InterPro" id="IPR052159">
    <property type="entry name" value="Competence_DNA_uptake"/>
</dbReference>
<proteinExistence type="predicted"/>
<feature type="domain" description="DUF4131" evidence="8">
    <location>
        <begin position="32"/>
        <end position="187"/>
    </location>
</feature>
<dbReference type="AlphaFoldDB" id="A0A5C8V908"/>
<dbReference type="RefSeq" id="WP_147742860.1">
    <property type="nucleotide sequence ID" value="NZ_VRUR01000001.1"/>
</dbReference>
<feature type="transmembrane region" description="Helical" evidence="6">
    <location>
        <begin position="7"/>
        <end position="25"/>
    </location>
</feature>
<feature type="domain" description="ComEC/Rec2-related protein" evidence="7">
    <location>
        <begin position="230"/>
        <end position="494"/>
    </location>
</feature>
<dbReference type="GO" id="GO:0005886">
    <property type="term" value="C:plasma membrane"/>
    <property type="evidence" value="ECO:0007669"/>
    <property type="project" value="UniProtKB-SubCell"/>
</dbReference>
<evidence type="ECO:0000256" key="5">
    <source>
        <dbReference type="ARBA" id="ARBA00023136"/>
    </source>
</evidence>
<evidence type="ECO:0000256" key="2">
    <source>
        <dbReference type="ARBA" id="ARBA00022475"/>
    </source>
</evidence>
<feature type="transmembrane region" description="Helical" evidence="6">
    <location>
        <begin position="418"/>
        <end position="440"/>
    </location>
</feature>
<evidence type="ECO:0000259" key="7">
    <source>
        <dbReference type="Pfam" id="PF03772"/>
    </source>
</evidence>
<comment type="caution">
    <text evidence="9">The sequence shown here is derived from an EMBL/GenBank/DDBJ whole genome shotgun (WGS) entry which is preliminary data.</text>
</comment>
<keyword evidence="2" id="KW-1003">Cell membrane</keyword>
<dbReference type="InterPro" id="IPR004477">
    <property type="entry name" value="ComEC_N"/>
</dbReference>
<evidence type="ECO:0000256" key="4">
    <source>
        <dbReference type="ARBA" id="ARBA00022989"/>
    </source>
</evidence>
<evidence type="ECO:0000313" key="10">
    <source>
        <dbReference type="Proteomes" id="UP000321456"/>
    </source>
</evidence>
<evidence type="ECO:0000256" key="3">
    <source>
        <dbReference type="ARBA" id="ARBA00022692"/>
    </source>
</evidence>
<feature type="transmembrane region" description="Helical" evidence="6">
    <location>
        <begin position="504"/>
        <end position="521"/>
    </location>
</feature>
<keyword evidence="3 6" id="KW-0812">Transmembrane</keyword>
<feature type="transmembrane region" description="Helical" evidence="6">
    <location>
        <begin position="285"/>
        <end position="307"/>
    </location>
</feature>
<name>A0A5C8V908_9FLAO</name>
<keyword evidence="4 6" id="KW-1133">Transmembrane helix</keyword>
<keyword evidence="10" id="KW-1185">Reference proteome</keyword>
<dbReference type="EMBL" id="VRUR01000001">
    <property type="protein sequence ID" value="TXN38191.1"/>
    <property type="molecule type" value="Genomic_DNA"/>
</dbReference>
<dbReference type="InterPro" id="IPR025405">
    <property type="entry name" value="DUF4131"/>
</dbReference>
<reference evidence="9 10" key="1">
    <citation type="submission" date="2019-08" db="EMBL/GenBank/DDBJ databases">
        <title>Professor.</title>
        <authorList>
            <person name="Park J.S."/>
        </authorList>
    </citation>
    <scope>NUCLEOTIDE SEQUENCE [LARGE SCALE GENOMIC DNA]</scope>
    <source>
        <strain evidence="9 10">176CP5-101</strain>
    </source>
</reference>
<dbReference type="NCBIfam" id="TIGR00360">
    <property type="entry name" value="ComEC_N-term"/>
    <property type="match status" value="1"/>
</dbReference>
<sequence>MRLFNFASVKLTLCLCLGILFGFYIDVSSQIPLGIIIVLFPLLYWAKKKQSRKGFPFFEVTTIFIIVLLGVLIVNVSQSKNLQQHYSKNQQDNPKQWELKIREVLKPNPYTQRYIASVQSIENEKSAGKLILSLPVDSSNQILKVDDELFVFSKITAISPPLNQHQFDYRDYLKKQGIHFQITANYNSILIQENPSKSLTGMALNFREEIISKLKKKSFGTDELGVIQALLLGKRSDISESTYNNYKNAGAVHILAVSGLHVGVLLLLLQFLLSPLERFPKGKNLKLLLIVLLLWAYAFLAGLSPSIVRAVTMFSFLAYAQHLNRPSNSFNILALSMFFILLVKPLFLFQVGFQMSYAAVFAIVWVYPKLQRFWSPKAFIIRKTWQLLSVSIAAQLGVLPISLFYFHQFPALFFVSNLLIIPFLGLILGFGILVILLTILDYLPNFMVFGYNAIIQIMNEVIGWVATQEGFIIKDIPFDTMEMVLAYALILAFITFFTQPRFKNVIVIFVCLVLLQLWSIWNQFQLHQKEVFMIMHKSKNTVILHQTGKIINLYTNDSVPTTSLINNYKVAERIESLTLHSLKNSYTIAQKRFYVMDSFGIYPENKNHDFLLLTQSPKIHLERLLDSIRPKMVIADGSNYKSYISRWKQTCFKKEIPFHSTSEKGSYKFNLPTD</sequence>
<protein>
    <submittedName>
        <fullName evidence="9">ComEC/Rec2 family competence protein</fullName>
    </submittedName>
</protein>
<feature type="transmembrane region" description="Helical" evidence="6">
    <location>
        <begin position="251"/>
        <end position="273"/>
    </location>
</feature>
<feature type="transmembrane region" description="Helical" evidence="6">
    <location>
        <begin position="387"/>
        <end position="406"/>
    </location>
</feature>
<organism evidence="9 10">
    <name type="scientific">Flagellimonas hymeniacidonis</name>
    <dbReference type="NCBI Taxonomy" id="2603628"/>
    <lineage>
        <taxon>Bacteria</taxon>
        <taxon>Pseudomonadati</taxon>
        <taxon>Bacteroidota</taxon>
        <taxon>Flavobacteriia</taxon>
        <taxon>Flavobacteriales</taxon>
        <taxon>Flavobacteriaceae</taxon>
        <taxon>Flagellimonas</taxon>
    </lineage>
</organism>
<gene>
    <name evidence="9" type="ORF">FVB32_07830</name>
</gene>